<dbReference type="CDD" id="cd00761">
    <property type="entry name" value="Glyco_tranf_GTA_type"/>
    <property type="match status" value="1"/>
</dbReference>
<dbReference type="KEGG" id="blin:BLSMQ_3086"/>
<gene>
    <name evidence="3" type="ORF">BLSMQ_3086</name>
</gene>
<dbReference type="InterPro" id="IPR029044">
    <property type="entry name" value="Nucleotide-diphossugar_trans"/>
</dbReference>
<evidence type="ECO:0000259" key="2">
    <source>
        <dbReference type="Pfam" id="PF22181"/>
    </source>
</evidence>
<sequence length="641" mass="70307">MADKPNVTVIVPTYNAMPYLPEAVESALQDSRSEFAVEVIIVDDGSVDSTSEYLDSLKARPDVAIFTQNNSGGAAAPRNVGLDHASGEFIFFLDSDDYLLPGALEDMYREARRVNAEIVLGKMESSGDRKAPSSMFTKSLDNALLVEDKVWETFGPWKLFSRNLIERLSLRFPTDMVIGEDQVFVSQAYLAAERVAVLADRSYYHFRPRDDGRNVTSRVQSLHEKFLTVSRLAAIVTSKVGPGRRRDRMFRRIVGSTLSSGLGEPLRRSDTEDVDVFSSQISEVLRPLMNETLWGYLKPKDQTILYLLLERHPAEAQAVAKWAAENRPLPLSLKNGTLVLDLPATVSTAVPIARCTVSGQPAVTRRLTEVTIGDDEATLTGEVGVLGLPSSPDRVEILTRNTTTGQEHFHLAQITHSAQSPMHTGAVGYTARIPLTKSVNFAEPLIFLAVASFSDDYSSRSRVLVNSDTVVRHQQSAASSTLRINPQSEQLAIERATTAPDVSAAPTNECALLQLGGTIIGVSTSSAPEKLRVVVRETNRSEIRLTVDRFGVVQTPAPIQHRLISTMNRSPVAIEVIDPQSPKTPCPITKLISTSSAWLNVNVDSNNGIALLSRGPGYAARRLLSAARSRGLFPERLRRHR</sequence>
<dbReference type="InterPro" id="IPR054028">
    <property type="entry name" value="TarS/TarP_linker"/>
</dbReference>
<evidence type="ECO:0000259" key="1">
    <source>
        <dbReference type="Pfam" id="PF00535"/>
    </source>
</evidence>
<dbReference type="SUPFAM" id="SSF53448">
    <property type="entry name" value="Nucleotide-diphospho-sugar transferases"/>
    <property type="match status" value="1"/>
</dbReference>
<reference evidence="4" key="1">
    <citation type="submission" date="2016-09" db="EMBL/GenBank/DDBJ databases">
        <title>Complete Genome Sequence of Brevibacterium linens SMQ-1335.</title>
        <authorList>
            <person name="de Melo A.G."/>
            <person name="Labrie S.J."/>
            <person name="Dumaresq J."/>
            <person name="Roberts R.J."/>
            <person name="Tremblay D.M."/>
            <person name="Moineau S."/>
        </authorList>
    </citation>
    <scope>NUCLEOTIDE SEQUENCE [LARGE SCALE GENOMIC DNA]</scope>
    <source>
        <strain evidence="4">SMQ-1335</strain>
    </source>
</reference>
<dbReference type="PANTHER" id="PTHR22916:SF3">
    <property type="entry name" value="UDP-GLCNAC:BETAGAL BETA-1,3-N-ACETYLGLUCOSAMINYLTRANSFERASE-LIKE PROTEIN 1"/>
    <property type="match status" value="1"/>
</dbReference>
<dbReference type="OrthoDB" id="3171021at2"/>
<proteinExistence type="predicted"/>
<dbReference type="InterPro" id="IPR001173">
    <property type="entry name" value="Glyco_trans_2-like"/>
</dbReference>
<dbReference type="RefSeq" id="WP_069600761.1">
    <property type="nucleotide sequence ID" value="NZ_CP017150.1"/>
</dbReference>
<dbReference type="PANTHER" id="PTHR22916">
    <property type="entry name" value="GLYCOSYLTRANSFERASE"/>
    <property type="match status" value="1"/>
</dbReference>
<dbReference type="EMBL" id="CP017150">
    <property type="protein sequence ID" value="AOP54788.1"/>
    <property type="molecule type" value="Genomic_DNA"/>
</dbReference>
<dbReference type="AlphaFoldDB" id="A0A1D7W832"/>
<dbReference type="GO" id="GO:0016758">
    <property type="term" value="F:hexosyltransferase activity"/>
    <property type="evidence" value="ECO:0007669"/>
    <property type="project" value="UniProtKB-ARBA"/>
</dbReference>
<dbReference type="Gene3D" id="3.90.550.10">
    <property type="entry name" value="Spore Coat Polysaccharide Biosynthesis Protein SpsA, Chain A"/>
    <property type="match status" value="1"/>
</dbReference>
<name>A0A1D7W832_BREAU</name>
<dbReference type="Pfam" id="PF00535">
    <property type="entry name" value="Glycos_transf_2"/>
    <property type="match status" value="1"/>
</dbReference>
<evidence type="ECO:0000313" key="3">
    <source>
        <dbReference type="EMBL" id="AOP54788.1"/>
    </source>
</evidence>
<protein>
    <submittedName>
        <fullName evidence="3">Putative glycosyl transferase</fullName>
    </submittedName>
</protein>
<evidence type="ECO:0000313" key="4">
    <source>
        <dbReference type="Proteomes" id="UP000094793"/>
    </source>
</evidence>
<feature type="domain" description="TarS/TarP linker" evidence="2">
    <location>
        <begin position="228"/>
        <end position="320"/>
    </location>
</feature>
<dbReference type="Pfam" id="PF22181">
    <property type="entry name" value="TarS_linker"/>
    <property type="match status" value="1"/>
</dbReference>
<organism evidence="3 4">
    <name type="scientific">Brevibacterium aurantiacum</name>
    <dbReference type="NCBI Taxonomy" id="273384"/>
    <lineage>
        <taxon>Bacteria</taxon>
        <taxon>Bacillati</taxon>
        <taxon>Actinomycetota</taxon>
        <taxon>Actinomycetes</taxon>
        <taxon>Micrococcales</taxon>
        <taxon>Brevibacteriaceae</taxon>
        <taxon>Brevibacterium</taxon>
    </lineage>
</organism>
<dbReference type="Proteomes" id="UP000094793">
    <property type="component" value="Chromosome"/>
</dbReference>
<keyword evidence="3" id="KW-0808">Transferase</keyword>
<feature type="domain" description="Glycosyltransferase 2-like" evidence="1">
    <location>
        <begin position="8"/>
        <end position="133"/>
    </location>
</feature>
<accession>A0A1D7W832</accession>